<evidence type="ECO:0000256" key="1">
    <source>
        <dbReference type="SAM" id="MobiDB-lite"/>
    </source>
</evidence>
<comment type="caution">
    <text evidence="3">The sequence shown here is derived from an EMBL/GenBank/DDBJ whole genome shotgun (WGS) entry which is preliminary data.</text>
</comment>
<feature type="region of interest" description="Disordered" evidence="1">
    <location>
        <begin position="41"/>
        <end position="76"/>
    </location>
</feature>
<keyword evidence="4" id="KW-1185">Reference proteome</keyword>
<dbReference type="EMBL" id="JBHRZH010000021">
    <property type="protein sequence ID" value="MFC3763925.1"/>
    <property type="molecule type" value="Genomic_DNA"/>
</dbReference>
<reference evidence="4" key="1">
    <citation type="journal article" date="2019" name="Int. J. Syst. Evol. Microbiol.">
        <title>The Global Catalogue of Microorganisms (GCM) 10K type strain sequencing project: providing services to taxonomists for standard genome sequencing and annotation.</title>
        <authorList>
            <consortium name="The Broad Institute Genomics Platform"/>
            <consortium name="The Broad Institute Genome Sequencing Center for Infectious Disease"/>
            <person name="Wu L."/>
            <person name="Ma J."/>
        </authorList>
    </citation>
    <scope>NUCLEOTIDE SEQUENCE [LARGE SCALE GENOMIC DNA]</scope>
    <source>
        <strain evidence="4">CGMCC 4.7241</strain>
    </source>
</reference>
<protein>
    <submittedName>
        <fullName evidence="3">Uncharacterized protein</fullName>
    </submittedName>
</protein>
<evidence type="ECO:0000256" key="2">
    <source>
        <dbReference type="SAM" id="SignalP"/>
    </source>
</evidence>
<dbReference type="Proteomes" id="UP001595699">
    <property type="component" value="Unassembled WGS sequence"/>
</dbReference>
<feature type="signal peptide" evidence="2">
    <location>
        <begin position="1"/>
        <end position="24"/>
    </location>
</feature>
<evidence type="ECO:0000313" key="4">
    <source>
        <dbReference type="Proteomes" id="UP001595699"/>
    </source>
</evidence>
<feature type="chain" id="PRO_5046949292" evidence="2">
    <location>
        <begin position="25"/>
        <end position="245"/>
    </location>
</feature>
<name>A0ABV7YF24_9ACTN</name>
<proteinExistence type="predicted"/>
<evidence type="ECO:0000313" key="3">
    <source>
        <dbReference type="EMBL" id="MFC3763925.1"/>
    </source>
</evidence>
<accession>A0ABV7YF24</accession>
<gene>
    <name evidence="3" type="ORF">ACFOUW_24025</name>
</gene>
<sequence>MKPTAPLRLLTAIAAAGTLGVAVAAGLGAFDSTLLVAHSTNANEDANAPKPKTQDPPTKSSAPSPPPSPSKPVTLPALKQPAKAFPNPKVPKAPDDDTPELTRLDFSLRQIAWNSLGVYDKKAETDCDISESKLAERGDHSFACDVMLTGGITVRYEIDATVGTKDVKLKWNATYLPVSKPKALHELTRQSYKPAKVACSMEALKLVKVGKNDGLSCTVTDITGTNTTYFGELLNDGSLIFLPAK</sequence>
<keyword evidence="2" id="KW-0732">Signal</keyword>
<dbReference type="RefSeq" id="WP_205120886.1">
    <property type="nucleotide sequence ID" value="NZ_JAFBCM010000001.1"/>
</dbReference>
<organism evidence="3 4">
    <name type="scientific">Tenggerimyces flavus</name>
    <dbReference type="NCBI Taxonomy" id="1708749"/>
    <lineage>
        <taxon>Bacteria</taxon>
        <taxon>Bacillati</taxon>
        <taxon>Actinomycetota</taxon>
        <taxon>Actinomycetes</taxon>
        <taxon>Propionibacteriales</taxon>
        <taxon>Nocardioidaceae</taxon>
        <taxon>Tenggerimyces</taxon>
    </lineage>
</organism>